<sequence>MGRTAPGAPAVRMPGIGLRRRILLVFLVFSLALAVLAGRLVTIQVVRGEALRQKALDMRLWQVPVQARRGDIVDRNGRPLAISTDVDTVYVAPAELQEAARKGQVDIEEAAQQLARVLKMDPEEVYEKLTVPHAFWYVKRRVTDAESRAVRQLDIPGVHITQEARRFYPKGELAAHVLGFAGLDNQGLEGIEAYYDRKLAGKDGYIATEYDALGRPIRLPTVQARYVRPTPGLTLRLTIDETIQYIAERELERAVVQNGAKGGVIVVMDPKTGGILALASRPTYDPNRFADFPRQNWRIKPVADAFPPGSIFKIITGSAAVDAGKVTPDTIVDDPGFLTVGGESISNWNQAGLGSVPFRDGFAHSSNVVFGKMALALGKPVFYRYLDQFHIGRPTGIDLPGEATGIVPPMDQATLLDLAIMGFGQTLTTTPIQMAAAVAAVANDGLWQTPHLADAWLDPEGNVVEQVQPAERRQVIKPETARTIRELMRGVVEQGTGRRAQIPGYDVGGKTGTANKVEGGRVVQKYIGSFAGLVPVEEPRLAIVVSIDEPSGIYYGGYVAAPVFQAVARDVLRYLGVPPTREERADPRRLREVPNLMNLTRAEARERAQAAGFQVTVEGGGPRVVGQFPAPGAQLEQGSTIILYTEAASRQDEEGRVTVPDLTGLTYAQAAERLAAAGLQMEARGDRDGRVAGQDPPVGTRVPIGSKVTVILRGPESR</sequence>
<dbReference type="STRING" id="644966.Tmar_0864"/>
<dbReference type="SUPFAM" id="SSF54184">
    <property type="entry name" value="Penicillin-binding protein 2x (pbp-2x), c-terminal domain"/>
    <property type="match status" value="2"/>
</dbReference>
<keyword evidence="6" id="KW-1185">Reference proteome</keyword>
<dbReference type="SUPFAM" id="SSF56601">
    <property type="entry name" value="beta-lactamase/transpeptidase-like"/>
    <property type="match status" value="1"/>
</dbReference>
<dbReference type="eggNOG" id="COG2815">
    <property type="taxonomic scope" value="Bacteria"/>
</dbReference>
<dbReference type="Pfam" id="PF03717">
    <property type="entry name" value="PBP_dimer"/>
    <property type="match status" value="1"/>
</dbReference>
<protein>
    <submittedName>
        <fullName evidence="5">Peptidoglycan glycosyltransferase</fullName>
        <ecNumber evidence="5">2.4.1.129</ecNumber>
    </submittedName>
</protein>
<dbReference type="GO" id="GO:0008658">
    <property type="term" value="F:penicillin binding"/>
    <property type="evidence" value="ECO:0007669"/>
    <property type="project" value="InterPro"/>
</dbReference>
<dbReference type="InterPro" id="IPR050515">
    <property type="entry name" value="Beta-lactam/transpept"/>
</dbReference>
<dbReference type="GO" id="GO:0071555">
    <property type="term" value="P:cell wall organization"/>
    <property type="evidence" value="ECO:0007669"/>
    <property type="project" value="TreeGrafter"/>
</dbReference>
<dbReference type="Pfam" id="PF03793">
    <property type="entry name" value="PASTA"/>
    <property type="match status" value="2"/>
</dbReference>
<evidence type="ECO:0000256" key="3">
    <source>
        <dbReference type="ARBA" id="ARBA00023136"/>
    </source>
</evidence>
<keyword evidence="3" id="KW-0472">Membrane</keyword>
<feature type="domain" description="PASTA" evidence="4">
    <location>
        <begin position="586"/>
        <end position="647"/>
    </location>
</feature>
<evidence type="ECO:0000313" key="6">
    <source>
        <dbReference type="Proteomes" id="UP000008915"/>
    </source>
</evidence>
<dbReference type="Gene3D" id="1.10.150.770">
    <property type="match status" value="1"/>
</dbReference>
<evidence type="ECO:0000259" key="4">
    <source>
        <dbReference type="PROSITE" id="PS51178"/>
    </source>
</evidence>
<dbReference type="EC" id="2.4.1.129" evidence="5"/>
<keyword evidence="5" id="KW-0808">Transferase</keyword>
<dbReference type="GO" id="GO:0016757">
    <property type="term" value="F:glycosyltransferase activity"/>
    <property type="evidence" value="ECO:0007669"/>
    <property type="project" value="UniProtKB-KW"/>
</dbReference>
<dbReference type="InterPro" id="IPR005311">
    <property type="entry name" value="PBP_dimer"/>
</dbReference>
<evidence type="ECO:0000313" key="5">
    <source>
        <dbReference type="EMBL" id="ADU50978.1"/>
    </source>
</evidence>
<dbReference type="Proteomes" id="UP000008915">
    <property type="component" value="Chromosome"/>
</dbReference>
<dbReference type="GO" id="GO:0005886">
    <property type="term" value="C:plasma membrane"/>
    <property type="evidence" value="ECO:0007669"/>
    <property type="project" value="TreeGrafter"/>
</dbReference>
<dbReference type="EMBL" id="CP002344">
    <property type="protein sequence ID" value="ADU50978.1"/>
    <property type="molecule type" value="Genomic_DNA"/>
</dbReference>
<dbReference type="InterPro" id="IPR012338">
    <property type="entry name" value="Beta-lactam/transpept-like"/>
</dbReference>
<reference evidence="5 6" key="1">
    <citation type="journal article" date="2010" name="Stand. Genomic Sci.">
        <title>Complete genome sequence of Thermaerobacter marianensis type strain (7p75a).</title>
        <authorList>
            <person name="Han C."/>
            <person name="Gu W."/>
            <person name="Zhang X."/>
            <person name="Lapidus A."/>
            <person name="Nolan M."/>
            <person name="Copeland A."/>
            <person name="Lucas S."/>
            <person name="Del Rio T.G."/>
            <person name="Tice H."/>
            <person name="Cheng J.F."/>
            <person name="Tapia R."/>
            <person name="Goodwin L."/>
            <person name="Pitluck S."/>
            <person name="Pagani I."/>
            <person name="Ivanova N."/>
            <person name="Mavromatis K."/>
            <person name="Mikhailova N."/>
            <person name="Pati A."/>
            <person name="Chen A."/>
            <person name="Palaniappan K."/>
            <person name="Land M."/>
            <person name="Hauser L."/>
            <person name="Chang Y.J."/>
            <person name="Jeffries C.D."/>
            <person name="Schneider S."/>
            <person name="Rohde M."/>
            <person name="Goker M."/>
            <person name="Pukall R."/>
            <person name="Woyke T."/>
            <person name="Bristow J."/>
            <person name="Eisen J.A."/>
            <person name="Markowitz V."/>
            <person name="Hugenholtz P."/>
            <person name="Kyrpides N.C."/>
            <person name="Klenk H.P."/>
            <person name="Detter J.C."/>
        </authorList>
    </citation>
    <scope>NUCLEOTIDE SEQUENCE [LARGE SCALE GENOMIC DNA]</scope>
    <source>
        <strain evidence="6">ATCC 700841 / DSM 12885 / JCM 10246 / 7p75a</strain>
    </source>
</reference>
<evidence type="ECO:0000256" key="1">
    <source>
        <dbReference type="ARBA" id="ARBA00004370"/>
    </source>
</evidence>
<dbReference type="KEGG" id="tmr:Tmar_0864"/>
<name>E6SIY3_THEM7</name>
<dbReference type="Gene3D" id="3.40.710.10">
    <property type="entry name" value="DD-peptidase/beta-lactamase superfamily"/>
    <property type="match status" value="1"/>
</dbReference>
<dbReference type="InterPro" id="IPR001460">
    <property type="entry name" value="PCN-bd_Tpept"/>
</dbReference>
<gene>
    <name evidence="5" type="ordered locus">Tmar_0864</name>
</gene>
<dbReference type="PANTHER" id="PTHR30627">
    <property type="entry name" value="PEPTIDOGLYCAN D,D-TRANSPEPTIDASE"/>
    <property type="match status" value="1"/>
</dbReference>
<accession>E6SIY3</accession>
<dbReference type="InterPro" id="IPR005543">
    <property type="entry name" value="PASTA_dom"/>
</dbReference>
<dbReference type="HOGENOM" id="CLU_009289_6_0_9"/>
<dbReference type="eggNOG" id="COG0768">
    <property type="taxonomic scope" value="Bacteria"/>
</dbReference>
<dbReference type="RefSeq" id="WP_013495283.1">
    <property type="nucleotide sequence ID" value="NC_014831.1"/>
</dbReference>
<dbReference type="InterPro" id="IPR036138">
    <property type="entry name" value="PBP_dimer_sf"/>
</dbReference>
<dbReference type="Gene3D" id="3.90.1310.10">
    <property type="entry name" value="Penicillin-binding protein 2a (Domain 2)"/>
    <property type="match status" value="1"/>
</dbReference>
<reference evidence="6" key="2">
    <citation type="journal article" date="2010" name="Stand. Genomic Sci.">
        <title>Complete genome sequence of Thermaerobacter marianensis type strain (7p75aT).</title>
        <authorList>
            <person name="Han C."/>
            <person name="Gu W."/>
            <person name="Zhang X."/>
            <person name="Lapidus A."/>
            <person name="Nolan M."/>
            <person name="Copeland A."/>
            <person name="Lucas S."/>
            <person name="Glavina Del Rio T."/>
            <person name="Tice H."/>
            <person name="Cheng J."/>
            <person name="Tapia R."/>
            <person name="Goodwin L."/>
            <person name="Pitluck S."/>
            <person name="Pagani I."/>
            <person name="Ivanova N."/>
            <person name="Mavromatis K."/>
            <person name="Mikhailova N."/>
            <person name="Pati A."/>
            <person name="Chen A."/>
            <person name="Palaniappan K."/>
            <person name="Land M."/>
            <person name="Hauser L."/>
            <person name="Chang Y."/>
            <person name="Jeffries C."/>
            <person name="Schneider S."/>
            <person name="Rohde M."/>
            <person name="Goker M."/>
            <person name="Pukall R."/>
            <person name="Woyke T."/>
            <person name="Bristow J."/>
            <person name="Eisen J."/>
            <person name="Markowitz V."/>
            <person name="Hugenholtz P."/>
            <person name="Kyrpides N."/>
            <person name="Klenk H."/>
            <person name="Detter J."/>
        </authorList>
    </citation>
    <scope>NUCLEOTIDE SEQUENCE [LARGE SCALE GENOMIC DNA]</scope>
    <source>
        <strain evidence="6">ATCC 700841 / DSM 12885 / JCM 10246 / 7p75a</strain>
    </source>
</reference>
<dbReference type="SUPFAM" id="SSF56519">
    <property type="entry name" value="Penicillin binding protein dimerisation domain"/>
    <property type="match status" value="1"/>
</dbReference>
<dbReference type="SMART" id="SM00740">
    <property type="entry name" value="PASTA"/>
    <property type="match status" value="2"/>
</dbReference>
<organism evidence="5 6">
    <name type="scientific">Thermaerobacter marianensis (strain ATCC 700841 / DSM 12885 / JCM 10246 / 7p75a)</name>
    <dbReference type="NCBI Taxonomy" id="644966"/>
    <lineage>
        <taxon>Bacteria</taxon>
        <taxon>Bacillati</taxon>
        <taxon>Bacillota</taxon>
        <taxon>Clostridia</taxon>
        <taxon>Eubacteriales</taxon>
        <taxon>Clostridiales Family XVII. Incertae Sedis</taxon>
        <taxon>Thermaerobacter</taxon>
    </lineage>
</organism>
<dbReference type="Gene3D" id="3.30.10.20">
    <property type="match status" value="2"/>
</dbReference>
<dbReference type="AlphaFoldDB" id="E6SIY3"/>
<keyword evidence="5" id="KW-0328">Glycosyltransferase</keyword>
<dbReference type="PANTHER" id="PTHR30627:SF1">
    <property type="entry name" value="PEPTIDOGLYCAN D,D-TRANSPEPTIDASE FTSI"/>
    <property type="match status" value="1"/>
</dbReference>
<dbReference type="Pfam" id="PF00905">
    <property type="entry name" value="Transpeptidase"/>
    <property type="match status" value="1"/>
</dbReference>
<dbReference type="OrthoDB" id="9804124at2"/>
<comment type="subcellular location">
    <subcellularLocation>
        <location evidence="1">Membrane</location>
    </subcellularLocation>
</comment>
<feature type="domain" description="PASTA" evidence="4">
    <location>
        <begin position="652"/>
        <end position="714"/>
    </location>
</feature>
<evidence type="ECO:0000256" key="2">
    <source>
        <dbReference type="ARBA" id="ARBA00007171"/>
    </source>
</evidence>
<proteinExistence type="inferred from homology"/>
<dbReference type="PROSITE" id="PS51178">
    <property type="entry name" value="PASTA"/>
    <property type="match status" value="2"/>
</dbReference>
<comment type="similarity">
    <text evidence="2">Belongs to the transpeptidase family.</text>
</comment>